<name>A0ABV7EQ30_9GAMM</name>
<dbReference type="InterPro" id="IPR012675">
    <property type="entry name" value="Beta-grasp_dom_sf"/>
</dbReference>
<evidence type="ECO:0000256" key="4">
    <source>
        <dbReference type="ARBA" id="ARBA00023014"/>
    </source>
</evidence>
<gene>
    <name evidence="6" type="ORF">ACFOSU_07520</name>
</gene>
<dbReference type="Gene3D" id="1.10.150.120">
    <property type="entry name" value="[2Fe-2S]-binding domain"/>
    <property type="match status" value="1"/>
</dbReference>
<dbReference type="PROSITE" id="PS51085">
    <property type="entry name" value="2FE2S_FER_2"/>
    <property type="match status" value="1"/>
</dbReference>
<dbReference type="InterPro" id="IPR036010">
    <property type="entry name" value="2Fe-2S_ferredoxin-like_sf"/>
</dbReference>
<accession>A0ABV7EQ30</accession>
<dbReference type="PANTHER" id="PTHR44379:SF6">
    <property type="entry name" value="BLR6046 PROTEIN"/>
    <property type="match status" value="1"/>
</dbReference>
<dbReference type="CDD" id="cd00207">
    <property type="entry name" value="fer2"/>
    <property type="match status" value="1"/>
</dbReference>
<evidence type="ECO:0000313" key="7">
    <source>
        <dbReference type="Proteomes" id="UP001595462"/>
    </source>
</evidence>
<evidence type="ECO:0000256" key="2">
    <source>
        <dbReference type="ARBA" id="ARBA00022723"/>
    </source>
</evidence>
<dbReference type="Pfam" id="PF01799">
    <property type="entry name" value="Fer2_2"/>
    <property type="match status" value="1"/>
</dbReference>
<dbReference type="SUPFAM" id="SSF47741">
    <property type="entry name" value="CO dehydrogenase ISP C-domain like"/>
    <property type="match status" value="1"/>
</dbReference>
<dbReference type="InterPro" id="IPR051452">
    <property type="entry name" value="Diverse_Oxidoreductases"/>
</dbReference>
<proteinExistence type="predicted"/>
<sequence>MTQSTTLTVNGDKQTVDIAPDAMLLYVLRDNLGLKGPKFGCGLSQCGACTVLLGDRAVRSCVTPATAAEGQHVTTLEGLGTPDNPDPLQQAFIDEQAAQCGYCINGMIMQAKSFLNDNPNPSRDDIKQALNNNLCRCGTHMRIVRAVERAARIGDKA</sequence>
<dbReference type="EMBL" id="JBHRSS010000003">
    <property type="protein sequence ID" value="MFC3103737.1"/>
    <property type="molecule type" value="Genomic_DNA"/>
</dbReference>
<dbReference type="RefSeq" id="WP_380688051.1">
    <property type="nucleotide sequence ID" value="NZ_JBHRSS010000003.1"/>
</dbReference>
<protein>
    <submittedName>
        <fullName evidence="6">(2Fe-2S)-binding protein</fullName>
    </submittedName>
</protein>
<keyword evidence="1" id="KW-0001">2Fe-2S</keyword>
<keyword evidence="4" id="KW-0411">Iron-sulfur</keyword>
<evidence type="ECO:0000256" key="3">
    <source>
        <dbReference type="ARBA" id="ARBA00023004"/>
    </source>
</evidence>
<keyword evidence="7" id="KW-1185">Reference proteome</keyword>
<dbReference type="Pfam" id="PF00111">
    <property type="entry name" value="Fer2"/>
    <property type="match status" value="1"/>
</dbReference>
<evidence type="ECO:0000313" key="6">
    <source>
        <dbReference type="EMBL" id="MFC3103737.1"/>
    </source>
</evidence>
<organism evidence="6 7">
    <name type="scientific">Salinisphaera aquimarina</name>
    <dbReference type="NCBI Taxonomy" id="2094031"/>
    <lineage>
        <taxon>Bacteria</taxon>
        <taxon>Pseudomonadati</taxon>
        <taxon>Pseudomonadota</taxon>
        <taxon>Gammaproteobacteria</taxon>
        <taxon>Salinisphaerales</taxon>
        <taxon>Salinisphaeraceae</taxon>
        <taxon>Salinisphaera</taxon>
    </lineage>
</organism>
<dbReference type="InterPro" id="IPR036884">
    <property type="entry name" value="2Fe-2S-bd_dom_sf"/>
</dbReference>
<dbReference type="InterPro" id="IPR002888">
    <property type="entry name" value="2Fe-2S-bd"/>
</dbReference>
<evidence type="ECO:0000256" key="1">
    <source>
        <dbReference type="ARBA" id="ARBA00022714"/>
    </source>
</evidence>
<evidence type="ECO:0000259" key="5">
    <source>
        <dbReference type="PROSITE" id="PS51085"/>
    </source>
</evidence>
<feature type="domain" description="2Fe-2S ferredoxin-type" evidence="5">
    <location>
        <begin position="3"/>
        <end position="79"/>
    </location>
</feature>
<dbReference type="SUPFAM" id="SSF54292">
    <property type="entry name" value="2Fe-2S ferredoxin-like"/>
    <property type="match status" value="1"/>
</dbReference>
<dbReference type="Gene3D" id="3.10.20.30">
    <property type="match status" value="1"/>
</dbReference>
<keyword evidence="2" id="KW-0479">Metal-binding</keyword>
<comment type="caution">
    <text evidence="6">The sequence shown here is derived from an EMBL/GenBank/DDBJ whole genome shotgun (WGS) entry which is preliminary data.</text>
</comment>
<keyword evidence="3" id="KW-0408">Iron</keyword>
<dbReference type="InterPro" id="IPR001041">
    <property type="entry name" value="2Fe-2S_ferredoxin-type"/>
</dbReference>
<dbReference type="PANTHER" id="PTHR44379">
    <property type="entry name" value="OXIDOREDUCTASE WITH IRON-SULFUR SUBUNIT"/>
    <property type="match status" value="1"/>
</dbReference>
<dbReference type="Proteomes" id="UP001595462">
    <property type="component" value="Unassembled WGS sequence"/>
</dbReference>
<reference evidence="7" key="1">
    <citation type="journal article" date="2019" name="Int. J. Syst. Evol. Microbiol.">
        <title>The Global Catalogue of Microorganisms (GCM) 10K type strain sequencing project: providing services to taxonomists for standard genome sequencing and annotation.</title>
        <authorList>
            <consortium name="The Broad Institute Genomics Platform"/>
            <consortium name="The Broad Institute Genome Sequencing Center for Infectious Disease"/>
            <person name="Wu L."/>
            <person name="Ma J."/>
        </authorList>
    </citation>
    <scope>NUCLEOTIDE SEQUENCE [LARGE SCALE GENOMIC DNA]</scope>
    <source>
        <strain evidence="7">KCTC 52640</strain>
    </source>
</reference>